<proteinExistence type="predicted"/>
<feature type="compositionally biased region" description="Polar residues" evidence="1">
    <location>
        <begin position="28"/>
        <end position="39"/>
    </location>
</feature>
<dbReference type="EMBL" id="GBRH01282049">
    <property type="protein sequence ID" value="JAD15846.1"/>
    <property type="molecule type" value="Transcribed_RNA"/>
</dbReference>
<accession>A0A0A9TME6</accession>
<evidence type="ECO:0000313" key="2">
    <source>
        <dbReference type="EMBL" id="JAD15846.1"/>
    </source>
</evidence>
<protein>
    <submittedName>
        <fullName evidence="2">Uncharacterized protein</fullName>
    </submittedName>
</protein>
<organism evidence="2">
    <name type="scientific">Arundo donax</name>
    <name type="common">Giant reed</name>
    <name type="synonym">Donax arundinaceus</name>
    <dbReference type="NCBI Taxonomy" id="35708"/>
    <lineage>
        <taxon>Eukaryota</taxon>
        <taxon>Viridiplantae</taxon>
        <taxon>Streptophyta</taxon>
        <taxon>Embryophyta</taxon>
        <taxon>Tracheophyta</taxon>
        <taxon>Spermatophyta</taxon>
        <taxon>Magnoliopsida</taxon>
        <taxon>Liliopsida</taxon>
        <taxon>Poales</taxon>
        <taxon>Poaceae</taxon>
        <taxon>PACMAD clade</taxon>
        <taxon>Arundinoideae</taxon>
        <taxon>Arundineae</taxon>
        <taxon>Arundo</taxon>
    </lineage>
</organism>
<evidence type="ECO:0000256" key="1">
    <source>
        <dbReference type="SAM" id="MobiDB-lite"/>
    </source>
</evidence>
<reference evidence="2" key="2">
    <citation type="journal article" date="2015" name="Data Brief">
        <title>Shoot transcriptome of the giant reed, Arundo donax.</title>
        <authorList>
            <person name="Barrero R.A."/>
            <person name="Guerrero F.D."/>
            <person name="Moolhuijzen P."/>
            <person name="Goolsby J.A."/>
            <person name="Tidwell J."/>
            <person name="Bellgard S.E."/>
            <person name="Bellgard M.I."/>
        </authorList>
    </citation>
    <scope>NUCLEOTIDE SEQUENCE</scope>
    <source>
        <tissue evidence="2">Shoot tissue taken approximately 20 cm above the soil surface</tissue>
    </source>
</reference>
<sequence>MAVACLTTSDDANVGKRWRSAARGPTVSCEQSGARSSATRHGEDERCGSRQLRDELASSLIIFFHVDHWLGDPASLNFVFVLRVDL</sequence>
<name>A0A0A9TME6_ARUDO</name>
<reference evidence="2" key="1">
    <citation type="submission" date="2014-09" db="EMBL/GenBank/DDBJ databases">
        <authorList>
            <person name="Magalhaes I.L.F."/>
            <person name="Oliveira U."/>
            <person name="Santos F.R."/>
            <person name="Vidigal T.H.D.A."/>
            <person name="Brescovit A.D."/>
            <person name="Santos A.J."/>
        </authorList>
    </citation>
    <scope>NUCLEOTIDE SEQUENCE</scope>
    <source>
        <tissue evidence="2">Shoot tissue taken approximately 20 cm above the soil surface</tissue>
    </source>
</reference>
<dbReference type="AlphaFoldDB" id="A0A0A9TME6"/>
<feature type="region of interest" description="Disordered" evidence="1">
    <location>
        <begin position="25"/>
        <end position="46"/>
    </location>
</feature>